<keyword evidence="7" id="KW-1015">Disulfide bond</keyword>
<keyword evidence="15" id="KW-1185">Reference proteome</keyword>
<dbReference type="FunFam" id="2.60.40.10:FF:000262">
    <property type="entry name" value="MAM domain containing glycosylphosphatidylinositol anchor 1"/>
    <property type="match status" value="1"/>
</dbReference>
<dbReference type="InterPro" id="IPR036116">
    <property type="entry name" value="FN3_sf"/>
</dbReference>
<reference evidence="14" key="1">
    <citation type="submission" date="2025-08" db="UniProtKB">
        <authorList>
            <consortium name="Ensembl"/>
        </authorList>
    </citation>
    <scope>IDENTIFICATION</scope>
</reference>
<dbReference type="PANTHER" id="PTHR45080">
    <property type="entry name" value="CONTACTIN 5"/>
    <property type="match status" value="1"/>
</dbReference>
<dbReference type="AlphaFoldDB" id="A0A8C1LZH5"/>
<evidence type="ECO:0000256" key="5">
    <source>
        <dbReference type="ARBA" id="ARBA00022737"/>
    </source>
</evidence>
<dbReference type="FunFam" id="2.60.40.10:FF:000165">
    <property type="entry name" value="MAM domain containing glycosylphosphatidylinositol anchor 2"/>
    <property type="match status" value="1"/>
</dbReference>
<dbReference type="FunFam" id="2.60.40.10:FF:000240">
    <property type="entry name" value="MAM domain containing glycosylphosphatidylinositol anchor 1"/>
    <property type="match status" value="1"/>
</dbReference>
<dbReference type="PRINTS" id="PR00020">
    <property type="entry name" value="MAMDOMAIN"/>
</dbReference>
<dbReference type="FunFam" id="2.60.40.10:FF:000303">
    <property type="entry name" value="MAM domain containing glycosylphosphatidylinositol anchor 1"/>
    <property type="match status" value="1"/>
</dbReference>
<dbReference type="SMART" id="SM00137">
    <property type="entry name" value="MAM"/>
    <property type="match status" value="1"/>
</dbReference>
<dbReference type="GO" id="GO:0043025">
    <property type="term" value="C:neuronal cell body"/>
    <property type="evidence" value="ECO:0007669"/>
    <property type="project" value="TreeGrafter"/>
</dbReference>
<evidence type="ECO:0000256" key="7">
    <source>
        <dbReference type="ARBA" id="ARBA00023157"/>
    </source>
</evidence>
<name>A0A8C1LZH5_CYPCA</name>
<comment type="subcellular location">
    <subcellularLocation>
        <location evidence="1">Cell membrane</location>
        <topology evidence="1">Lipid-anchor</topology>
        <topology evidence="1">GPI-anchor</topology>
    </subcellularLocation>
</comment>
<dbReference type="PROSITE" id="PS50060">
    <property type="entry name" value="MAM_2"/>
    <property type="match status" value="1"/>
</dbReference>
<dbReference type="FunFam" id="2.60.120.200:FF:000019">
    <property type="entry name" value="MAM domain containing glycosylphosphatidylinositol anchor 2"/>
    <property type="match status" value="1"/>
</dbReference>
<dbReference type="InterPro" id="IPR000998">
    <property type="entry name" value="MAM_dom"/>
</dbReference>
<keyword evidence="10" id="KW-0393">Immunoglobulin domain</keyword>
<evidence type="ECO:0000256" key="11">
    <source>
        <dbReference type="SAM" id="MobiDB-lite"/>
    </source>
</evidence>
<dbReference type="SUPFAM" id="SSF49265">
    <property type="entry name" value="Fibronectin type III"/>
    <property type="match status" value="1"/>
</dbReference>
<dbReference type="GO" id="GO:0008046">
    <property type="term" value="F:axon guidance receptor activity"/>
    <property type="evidence" value="ECO:0007669"/>
    <property type="project" value="TreeGrafter"/>
</dbReference>
<keyword evidence="4" id="KW-0732">Signal</keyword>
<feature type="domain" description="Ig-like" evidence="13">
    <location>
        <begin position="400"/>
        <end position="491"/>
    </location>
</feature>
<feature type="domain" description="Ig-like" evidence="13">
    <location>
        <begin position="113"/>
        <end position="198"/>
    </location>
</feature>
<dbReference type="PROSITE" id="PS50835">
    <property type="entry name" value="IG_LIKE"/>
    <property type="match status" value="5"/>
</dbReference>
<evidence type="ECO:0000256" key="2">
    <source>
        <dbReference type="ARBA" id="ARBA00022475"/>
    </source>
</evidence>
<feature type="domain" description="MAM" evidence="12">
    <location>
        <begin position="703"/>
        <end position="877"/>
    </location>
</feature>
<evidence type="ECO:0000259" key="12">
    <source>
        <dbReference type="PROSITE" id="PS50060"/>
    </source>
</evidence>
<keyword evidence="2" id="KW-1003">Cell membrane</keyword>
<evidence type="ECO:0000256" key="1">
    <source>
        <dbReference type="ARBA" id="ARBA00004609"/>
    </source>
</evidence>
<evidence type="ECO:0000313" key="15">
    <source>
        <dbReference type="Proteomes" id="UP000694427"/>
    </source>
</evidence>
<evidence type="ECO:0000256" key="4">
    <source>
        <dbReference type="ARBA" id="ARBA00022729"/>
    </source>
</evidence>
<dbReference type="SUPFAM" id="SSF49899">
    <property type="entry name" value="Concanavalin A-like lectins/glucanases"/>
    <property type="match status" value="1"/>
</dbReference>
<dbReference type="InterPro" id="IPR007110">
    <property type="entry name" value="Ig-like_dom"/>
</dbReference>
<keyword evidence="5" id="KW-0677">Repeat</keyword>
<evidence type="ECO:0000259" key="13">
    <source>
        <dbReference type="PROSITE" id="PS50835"/>
    </source>
</evidence>
<keyword evidence="6" id="KW-0472">Membrane</keyword>
<dbReference type="CDD" id="cd06263">
    <property type="entry name" value="MAM"/>
    <property type="match status" value="1"/>
</dbReference>
<dbReference type="InterPro" id="IPR050958">
    <property type="entry name" value="Cell_Adh-Cytoskel_Orgn"/>
</dbReference>
<dbReference type="SMART" id="SM00408">
    <property type="entry name" value="IGc2"/>
    <property type="match status" value="5"/>
</dbReference>
<proteinExistence type="predicted"/>
<dbReference type="GO" id="GO:0030424">
    <property type="term" value="C:axon"/>
    <property type="evidence" value="ECO:0007669"/>
    <property type="project" value="TreeGrafter"/>
</dbReference>
<dbReference type="Ensembl" id="ENSCCRT00010076798.1">
    <property type="protein sequence ID" value="ENSCCRP00010069475.1"/>
    <property type="gene ID" value="ENSCCRG00010030163.1"/>
</dbReference>
<keyword evidence="9" id="KW-0449">Lipoprotein</keyword>
<dbReference type="InterPro" id="IPR013320">
    <property type="entry name" value="ConA-like_dom_sf"/>
</dbReference>
<feature type="domain" description="Ig-like" evidence="13">
    <location>
        <begin position="221"/>
        <end position="305"/>
    </location>
</feature>
<dbReference type="CDD" id="cd00096">
    <property type="entry name" value="Ig"/>
    <property type="match status" value="1"/>
</dbReference>
<evidence type="ECO:0000256" key="8">
    <source>
        <dbReference type="ARBA" id="ARBA00023180"/>
    </source>
</evidence>
<dbReference type="SMART" id="SM00409">
    <property type="entry name" value="IG"/>
    <property type="match status" value="5"/>
</dbReference>
<dbReference type="PANTHER" id="PTHR45080:SF35">
    <property type="entry name" value="MAM DOMAIN-CONTAINING GLYCOSYLPHOSPHATIDYLINOSITOL ANCHOR 2"/>
    <property type="match status" value="1"/>
</dbReference>
<dbReference type="Gene3D" id="2.60.120.200">
    <property type="match status" value="1"/>
</dbReference>
<evidence type="ECO:0000256" key="10">
    <source>
        <dbReference type="ARBA" id="ARBA00023319"/>
    </source>
</evidence>
<evidence type="ECO:0000256" key="3">
    <source>
        <dbReference type="ARBA" id="ARBA00022622"/>
    </source>
</evidence>
<sequence>MSLSPPTVRIVHSGHACNVEEERYSERVYTIREGETLELTCLVTGHPRPQIRWTKTAGSVSDRFQDSSVFNETLHIAKIQRHQGGRYYCKAENGLGSPAIKSMRVDVYYLDEPVVTVHQSIGEAKEQFYYERTVFLRCIANSNPPIRYSWYRGRDVLSQGSDKGVEIYEPFFTQGETKILKLKNLRPKDYANYSCIASVRNVCGIADRRVVFRLVRNVCAPASIKLLVEDPIVVNPGQTVSLVCISTGGEPAPSLAWTSGSGSLPEKSLMKEGVLTLPAIASEDAGVYSCIASNNVGNPAKKSTTIIVRALKKGRFWITPDPYHNDDNIQIGREVKISCQSWTLLSAAEQLIFALVVTFKYNEDSERTARAAQIAAFNRPHARLSPVSVPPLFFSFLVPPNLTVPRGKSPMAVREGETVELECLVSGKPKPIILWSRADKEAPMPDGSMQMESYDGVLRIVNVSREMSGSYRCQTSQYNGFNVKPREAVIELIVHYPPAVEPVWQEVRQGLGRQVSMNCRVLRAHPSRVLRYEWRLGSRLLHAGTFDSRDDTDYIVRSLAREGYGEYTCDVINEVGPGRCTFLVTGKAYPPEFYYDTYSPLWQNRPRVYGYKLQWTQMNPSAVDRIMAYRLGIRQTGQQRWWEQEIPVEGNIQKGELITHNLTELIRPEVYVVRLTPITRFGEGDSSTRVVTYSAPINPPLKFHCSFEEDPICMFTQDKNDDFDWTRHSAATRDTKYTPNTGPSGDRSGSKQGFFMYIETSRPRKDGDTARLLSPKFNVAPKNPYSITSPPAYCFSFYYRSAHSTLNAFVKQKGQSTSDASPVWSLSGNQGDRWRQAKISIHPTASFQVIFEGIRGPGIEGDIAIDDVTLEEGECPDPPSNRMYRACISMVTRP</sequence>
<organism evidence="14 15">
    <name type="scientific">Cyprinus carpio</name>
    <name type="common">Common carp</name>
    <dbReference type="NCBI Taxonomy" id="7962"/>
    <lineage>
        <taxon>Eukaryota</taxon>
        <taxon>Metazoa</taxon>
        <taxon>Chordata</taxon>
        <taxon>Craniata</taxon>
        <taxon>Vertebrata</taxon>
        <taxon>Euteleostomi</taxon>
        <taxon>Actinopterygii</taxon>
        <taxon>Neopterygii</taxon>
        <taxon>Teleostei</taxon>
        <taxon>Ostariophysi</taxon>
        <taxon>Cypriniformes</taxon>
        <taxon>Cyprinidae</taxon>
        <taxon>Cyprininae</taxon>
        <taxon>Cyprinus</taxon>
    </lineage>
</organism>
<feature type="domain" description="Ig-like" evidence="13">
    <location>
        <begin position="6"/>
        <end position="106"/>
    </location>
</feature>
<dbReference type="SUPFAM" id="SSF48726">
    <property type="entry name" value="Immunoglobulin"/>
    <property type="match status" value="5"/>
</dbReference>
<dbReference type="GO" id="GO:0050808">
    <property type="term" value="P:synapse organization"/>
    <property type="evidence" value="ECO:0007669"/>
    <property type="project" value="TreeGrafter"/>
</dbReference>
<keyword evidence="3" id="KW-0336">GPI-anchor</keyword>
<dbReference type="GO" id="GO:0098552">
    <property type="term" value="C:side of membrane"/>
    <property type="evidence" value="ECO:0007669"/>
    <property type="project" value="UniProtKB-KW"/>
</dbReference>
<dbReference type="Pfam" id="PF00629">
    <property type="entry name" value="MAM"/>
    <property type="match status" value="1"/>
</dbReference>
<dbReference type="Pfam" id="PF13927">
    <property type="entry name" value="Ig_3"/>
    <property type="match status" value="4"/>
</dbReference>
<evidence type="ECO:0000313" key="14">
    <source>
        <dbReference type="Ensembl" id="ENSCCRP00010069475.1"/>
    </source>
</evidence>
<accession>A0A8C1LZH5</accession>
<evidence type="ECO:0000256" key="6">
    <source>
        <dbReference type="ARBA" id="ARBA00023136"/>
    </source>
</evidence>
<evidence type="ECO:0000256" key="9">
    <source>
        <dbReference type="ARBA" id="ARBA00023288"/>
    </source>
</evidence>
<dbReference type="Proteomes" id="UP000694427">
    <property type="component" value="Unplaced"/>
</dbReference>
<feature type="region of interest" description="Disordered" evidence="11">
    <location>
        <begin position="733"/>
        <end position="752"/>
    </location>
</feature>
<protein>
    <submittedName>
        <fullName evidence="14">MAM domain containing glycosylphosphatidylinositol anchor 2</fullName>
    </submittedName>
</protein>
<reference evidence="14" key="2">
    <citation type="submission" date="2025-09" db="UniProtKB">
        <authorList>
            <consortium name="Ensembl"/>
        </authorList>
    </citation>
    <scope>IDENTIFICATION</scope>
</reference>
<feature type="domain" description="Ig-like" evidence="13">
    <location>
        <begin position="498"/>
        <end position="585"/>
    </location>
</feature>
<dbReference type="InterPro" id="IPR003598">
    <property type="entry name" value="Ig_sub2"/>
</dbReference>
<keyword evidence="8" id="KW-0325">Glycoprotein</keyword>
<dbReference type="Gene3D" id="2.60.40.10">
    <property type="entry name" value="Immunoglobulins"/>
    <property type="match status" value="5"/>
</dbReference>
<dbReference type="InterPro" id="IPR003599">
    <property type="entry name" value="Ig_sub"/>
</dbReference>
<dbReference type="InterPro" id="IPR036179">
    <property type="entry name" value="Ig-like_dom_sf"/>
</dbReference>
<dbReference type="InterPro" id="IPR013783">
    <property type="entry name" value="Ig-like_fold"/>
</dbReference>
<dbReference type="GO" id="GO:0007156">
    <property type="term" value="P:homophilic cell adhesion via plasma membrane adhesion molecules"/>
    <property type="evidence" value="ECO:0007669"/>
    <property type="project" value="TreeGrafter"/>
</dbReference>
<dbReference type="GO" id="GO:0005886">
    <property type="term" value="C:plasma membrane"/>
    <property type="evidence" value="ECO:0007669"/>
    <property type="project" value="UniProtKB-SubCell"/>
</dbReference>